<accession>A0A8J8SCQ0</accession>
<reference evidence="2 3" key="1">
    <citation type="submission" date="2020-07" db="EMBL/GenBank/DDBJ databases">
        <title>Vallitalea guaymasensis genome.</title>
        <authorList>
            <person name="Postec A."/>
        </authorList>
    </citation>
    <scope>NUCLEOTIDE SEQUENCE [LARGE SCALE GENOMIC DNA]</scope>
    <source>
        <strain evidence="2 3">Ra1766G1</strain>
    </source>
</reference>
<name>A0A8J8SCQ0_9FIRM</name>
<evidence type="ECO:0000259" key="1">
    <source>
        <dbReference type="PROSITE" id="PS51832"/>
    </source>
</evidence>
<protein>
    <submittedName>
        <fullName evidence="2">HD-GYP domain-containing protein</fullName>
    </submittedName>
</protein>
<organism evidence="2 3">
    <name type="scientific">Vallitalea guaymasensis</name>
    <dbReference type="NCBI Taxonomy" id="1185412"/>
    <lineage>
        <taxon>Bacteria</taxon>
        <taxon>Bacillati</taxon>
        <taxon>Bacillota</taxon>
        <taxon>Clostridia</taxon>
        <taxon>Lachnospirales</taxon>
        <taxon>Vallitaleaceae</taxon>
        <taxon>Vallitalea</taxon>
    </lineage>
</organism>
<dbReference type="Pfam" id="PF13487">
    <property type="entry name" value="HD_5"/>
    <property type="match status" value="1"/>
</dbReference>
<dbReference type="InterPro" id="IPR037522">
    <property type="entry name" value="HD_GYP_dom"/>
</dbReference>
<dbReference type="AlphaFoldDB" id="A0A8J8SCQ0"/>
<dbReference type="Gene3D" id="1.10.3210.10">
    <property type="entry name" value="Hypothetical protein af1432"/>
    <property type="match status" value="1"/>
</dbReference>
<dbReference type="KEGG" id="vgu:HYG85_14560"/>
<gene>
    <name evidence="2" type="ORF">HYG85_14560</name>
</gene>
<sequence length="363" mass="42033">MTKYTVKQINTVDATEGMVLAEDVIYSNGLLLFPKDTTLTDRHILKLSLYDIRYVYIKDFIEDPIYTKSPIKRELTPQQIRTKQNFIKFSKDYEIQETKVRDNLNQISDGKGVKITDLFSISSNLVKDLGTQSDLFSHLCHLKTSDDSTYTHCLNVSMLCNIFAHWLHFDDSEIEALTVAGLLHDIGKMKIDPKILNKPGKLTPEEFELVKQHPKIGYDMVKDVDMDEGIKQAILLHHEKMNGSGYPFGLNWDKIHPYAKIVSIVDIYDAMTSERTYHQRYSPFKVIKIFEEECYGILDTHYMYTFLEHIAHNYIGSIARLSTGEECEIKFIHKKSPSRPIVQVDNILLDLEQENNIFIEEIL</sequence>
<dbReference type="CDD" id="cd00077">
    <property type="entry name" value="HDc"/>
    <property type="match status" value="1"/>
</dbReference>
<keyword evidence="3" id="KW-1185">Reference proteome</keyword>
<dbReference type="RefSeq" id="WP_212690293.1">
    <property type="nucleotide sequence ID" value="NZ_CP058561.1"/>
</dbReference>
<evidence type="ECO:0000313" key="2">
    <source>
        <dbReference type="EMBL" id="QUH30068.1"/>
    </source>
</evidence>
<evidence type="ECO:0000313" key="3">
    <source>
        <dbReference type="Proteomes" id="UP000677305"/>
    </source>
</evidence>
<dbReference type="SUPFAM" id="SSF109604">
    <property type="entry name" value="HD-domain/PDEase-like"/>
    <property type="match status" value="1"/>
</dbReference>
<dbReference type="InterPro" id="IPR003607">
    <property type="entry name" value="HD/PDEase_dom"/>
</dbReference>
<proteinExistence type="predicted"/>
<dbReference type="PROSITE" id="PS51832">
    <property type="entry name" value="HD_GYP"/>
    <property type="match status" value="1"/>
</dbReference>
<dbReference type="InterPro" id="IPR006675">
    <property type="entry name" value="HDIG_dom"/>
</dbReference>
<dbReference type="SMART" id="SM00471">
    <property type="entry name" value="HDc"/>
    <property type="match status" value="1"/>
</dbReference>
<dbReference type="Proteomes" id="UP000677305">
    <property type="component" value="Chromosome"/>
</dbReference>
<dbReference type="PANTHER" id="PTHR43155:SF2">
    <property type="entry name" value="CYCLIC DI-GMP PHOSPHODIESTERASE PA4108"/>
    <property type="match status" value="1"/>
</dbReference>
<dbReference type="EMBL" id="CP058561">
    <property type="protein sequence ID" value="QUH30068.1"/>
    <property type="molecule type" value="Genomic_DNA"/>
</dbReference>
<dbReference type="NCBIfam" id="TIGR00277">
    <property type="entry name" value="HDIG"/>
    <property type="match status" value="1"/>
</dbReference>
<dbReference type="PANTHER" id="PTHR43155">
    <property type="entry name" value="CYCLIC DI-GMP PHOSPHODIESTERASE PA4108-RELATED"/>
    <property type="match status" value="1"/>
</dbReference>
<feature type="domain" description="HD-GYP" evidence="1">
    <location>
        <begin position="127"/>
        <end position="322"/>
    </location>
</feature>